<name>A0ABN8A8R9_9BACI</name>
<keyword evidence="3" id="KW-1185">Reference proteome</keyword>
<dbReference type="Proteomes" id="UP000789833">
    <property type="component" value="Unassembled WGS sequence"/>
</dbReference>
<dbReference type="InterPro" id="IPR050194">
    <property type="entry name" value="Glycosyltransferase_grp1"/>
</dbReference>
<sequence length="421" mass="48722">MKKKIWIFNHYATKMFDEKAGRHFWFAEYLKKKGYEPIIFCASTIHNSHKRIRIESNYKIEEKNGIPFVIIKTPDYKGNGKQRIINMLSFYKNIIPISKEYARLNGKPDLILASSVHPLTLVAGIKLSKEFKVSCISEVRDLWPETLVAYGSISPNSLIAKFLYMGEKWIYKNSDKIIFTMPGGIDYIKGKSWDLESGGPINLKKVKYINNGVDLESFNFLKEHNKIDDEDIKNQNIFKVIYTGSISKANNVKKLVDIAKYLSDKNENHVKILIFGEGLQKKVLEEYCLKNNLQNIVFKGHVDKKYIPFILSKSNLNIFHFEQNSLKKYGASLNKMFEYFASRKPVLSDCEFGYDLIKKHNCGTVIDNGTVEQLATEVLRISKLSQIEYESYCDNAYNLAKSYDFKLLTDKLEGLFEYKNI</sequence>
<dbReference type="Gene3D" id="3.40.50.2000">
    <property type="entry name" value="Glycogen Phosphorylase B"/>
    <property type="match status" value="2"/>
</dbReference>
<proteinExistence type="predicted"/>
<protein>
    <recommendedName>
        <fullName evidence="1">Glycosyl transferase family 1 domain-containing protein</fullName>
    </recommendedName>
</protein>
<reference evidence="2 3" key="1">
    <citation type="submission" date="2021-10" db="EMBL/GenBank/DDBJ databases">
        <authorList>
            <person name="Criscuolo A."/>
        </authorList>
    </citation>
    <scope>NUCLEOTIDE SEQUENCE [LARGE SCALE GENOMIC DNA]</scope>
    <source>
        <strain evidence="3">CIP 111883</strain>
    </source>
</reference>
<dbReference type="SUPFAM" id="SSF53756">
    <property type="entry name" value="UDP-Glycosyltransferase/glycogen phosphorylase"/>
    <property type="match status" value="1"/>
</dbReference>
<gene>
    <name evidence="2" type="ORF">BACCIP111883_00964</name>
</gene>
<comment type="caution">
    <text evidence="2">The sequence shown here is derived from an EMBL/GenBank/DDBJ whole genome shotgun (WGS) entry which is preliminary data.</text>
</comment>
<feature type="domain" description="Glycosyl transferase family 1" evidence="1">
    <location>
        <begin position="232"/>
        <end position="395"/>
    </location>
</feature>
<evidence type="ECO:0000313" key="2">
    <source>
        <dbReference type="EMBL" id="CAG9620196.1"/>
    </source>
</evidence>
<evidence type="ECO:0000259" key="1">
    <source>
        <dbReference type="Pfam" id="PF00534"/>
    </source>
</evidence>
<evidence type="ECO:0000313" key="3">
    <source>
        <dbReference type="Proteomes" id="UP000789833"/>
    </source>
</evidence>
<dbReference type="Pfam" id="PF00534">
    <property type="entry name" value="Glycos_transf_1"/>
    <property type="match status" value="1"/>
</dbReference>
<dbReference type="EMBL" id="CAKJTJ010000003">
    <property type="protein sequence ID" value="CAG9620196.1"/>
    <property type="molecule type" value="Genomic_DNA"/>
</dbReference>
<dbReference type="RefSeq" id="WP_230500113.1">
    <property type="nucleotide sequence ID" value="NZ_CAKJTJ010000003.1"/>
</dbReference>
<organism evidence="2 3">
    <name type="scientific">Sutcliffiella rhizosphaerae</name>
    <dbReference type="NCBI Taxonomy" id="2880967"/>
    <lineage>
        <taxon>Bacteria</taxon>
        <taxon>Bacillati</taxon>
        <taxon>Bacillota</taxon>
        <taxon>Bacilli</taxon>
        <taxon>Bacillales</taxon>
        <taxon>Bacillaceae</taxon>
        <taxon>Sutcliffiella</taxon>
    </lineage>
</organism>
<dbReference type="PANTHER" id="PTHR45947">
    <property type="entry name" value="SULFOQUINOVOSYL TRANSFERASE SQD2"/>
    <property type="match status" value="1"/>
</dbReference>
<dbReference type="PANTHER" id="PTHR45947:SF3">
    <property type="entry name" value="SULFOQUINOVOSYL TRANSFERASE SQD2"/>
    <property type="match status" value="1"/>
</dbReference>
<dbReference type="CDD" id="cd03794">
    <property type="entry name" value="GT4_WbuB-like"/>
    <property type="match status" value="1"/>
</dbReference>
<dbReference type="InterPro" id="IPR001296">
    <property type="entry name" value="Glyco_trans_1"/>
</dbReference>
<accession>A0ABN8A8R9</accession>